<comment type="caution">
    <text evidence="2">The sequence shown here is derived from an EMBL/GenBank/DDBJ whole genome shotgun (WGS) entry which is preliminary data.</text>
</comment>
<feature type="transmembrane region" description="Helical" evidence="1">
    <location>
        <begin position="7"/>
        <end position="26"/>
    </location>
</feature>
<keyword evidence="1" id="KW-0812">Transmembrane</keyword>
<gene>
    <name evidence="2" type="ORF">PIL02S_01659</name>
</gene>
<protein>
    <submittedName>
        <fullName evidence="2">Uncharacterized protein</fullName>
    </submittedName>
</protein>
<dbReference type="Proteomes" id="UP000247459">
    <property type="component" value="Unassembled WGS sequence"/>
</dbReference>
<dbReference type="OrthoDB" id="2663991at2"/>
<dbReference type="RefSeq" id="WP_110757499.1">
    <property type="nucleotide sequence ID" value="NZ_PRLG01000013.1"/>
</dbReference>
<keyword evidence="1" id="KW-1133">Transmembrane helix</keyword>
<evidence type="ECO:0000313" key="2">
    <source>
        <dbReference type="EMBL" id="PYY30057.1"/>
    </source>
</evidence>
<accession>A0A2W0CCX2</accession>
<evidence type="ECO:0000256" key="1">
    <source>
        <dbReference type="SAM" id="Phobius"/>
    </source>
</evidence>
<sequence length="160" mass="17911">MYMKEKKYIIAITVLVVIVLVTIWYFRVGYLLRKPEMPNANIEIQTQMVDGGTINLRNADYTENQIKVGYEVKGFSLKEYNISCKLYNDGNLISTSGSTGGGLIELDEKHYYLVGIENINENELPDSLNLTVEIIVIPNDSGQKPIPASFNVSVDKRSGA</sequence>
<reference evidence="2 3" key="1">
    <citation type="submission" date="2018-01" db="EMBL/GenBank/DDBJ databases">
        <title>Genome sequence of the PGP bacterium Paenibacillus illinoisensis E3.</title>
        <authorList>
            <person name="Rolli E."/>
            <person name="Marasco R."/>
            <person name="Bessem C."/>
            <person name="Michoud G."/>
            <person name="Gaiarsa S."/>
            <person name="Borin S."/>
            <person name="Daffonchio D."/>
        </authorList>
    </citation>
    <scope>NUCLEOTIDE SEQUENCE [LARGE SCALE GENOMIC DNA]</scope>
    <source>
        <strain evidence="2 3">E3</strain>
    </source>
</reference>
<keyword evidence="1" id="KW-0472">Membrane</keyword>
<dbReference type="EMBL" id="PRLG01000013">
    <property type="protein sequence ID" value="PYY30057.1"/>
    <property type="molecule type" value="Genomic_DNA"/>
</dbReference>
<organism evidence="2 3">
    <name type="scientific">Paenibacillus illinoisensis</name>
    <dbReference type="NCBI Taxonomy" id="59845"/>
    <lineage>
        <taxon>Bacteria</taxon>
        <taxon>Bacillati</taxon>
        <taxon>Bacillota</taxon>
        <taxon>Bacilli</taxon>
        <taxon>Bacillales</taxon>
        <taxon>Paenibacillaceae</taxon>
        <taxon>Paenibacillus</taxon>
    </lineage>
</organism>
<proteinExistence type="predicted"/>
<name>A0A2W0CCX2_9BACL</name>
<dbReference type="Gene3D" id="2.60.40.1630">
    <property type="entry name" value="bacillus anthracis domain"/>
    <property type="match status" value="1"/>
</dbReference>
<dbReference type="AlphaFoldDB" id="A0A2W0CCX2"/>
<evidence type="ECO:0000313" key="3">
    <source>
        <dbReference type="Proteomes" id="UP000247459"/>
    </source>
</evidence>